<reference evidence="7" key="2">
    <citation type="submission" date="2021-03" db="UniProtKB">
        <authorList>
            <consortium name="EnsemblPlants"/>
        </authorList>
    </citation>
    <scope>IDENTIFICATION</scope>
</reference>
<dbReference type="Proteomes" id="UP000596660">
    <property type="component" value="Unplaced"/>
</dbReference>
<dbReference type="OMA" id="ELWLPKG"/>
<evidence type="ECO:0000313" key="8">
    <source>
        <dbReference type="Proteomes" id="UP000596660"/>
    </source>
</evidence>
<dbReference type="AlphaFoldDB" id="A0A803LGZ5"/>
<keyword evidence="2 5" id="KW-0328">Glycosyltransferase</keyword>
<proteinExistence type="inferred from homology"/>
<organism evidence="7 8">
    <name type="scientific">Chenopodium quinoa</name>
    <name type="common">Quinoa</name>
    <dbReference type="NCBI Taxonomy" id="63459"/>
    <lineage>
        <taxon>Eukaryota</taxon>
        <taxon>Viridiplantae</taxon>
        <taxon>Streptophyta</taxon>
        <taxon>Embryophyta</taxon>
        <taxon>Tracheophyta</taxon>
        <taxon>Spermatophyta</taxon>
        <taxon>Magnoliopsida</taxon>
        <taxon>eudicotyledons</taxon>
        <taxon>Gunneridae</taxon>
        <taxon>Pentapetalae</taxon>
        <taxon>Caryophyllales</taxon>
        <taxon>Chenopodiaceae</taxon>
        <taxon>Chenopodioideae</taxon>
        <taxon>Atripliceae</taxon>
        <taxon>Chenopodium</taxon>
    </lineage>
</organism>
<dbReference type="PROSITE" id="PS00375">
    <property type="entry name" value="UDPGT"/>
    <property type="match status" value="1"/>
</dbReference>
<evidence type="ECO:0000256" key="2">
    <source>
        <dbReference type="ARBA" id="ARBA00022676"/>
    </source>
</evidence>
<evidence type="ECO:0000256" key="3">
    <source>
        <dbReference type="ARBA" id="ARBA00022679"/>
    </source>
</evidence>
<dbReference type="FunFam" id="3.40.50.2000:FF:000060">
    <property type="entry name" value="Glycosyltransferase"/>
    <property type="match status" value="1"/>
</dbReference>
<reference evidence="7" key="1">
    <citation type="journal article" date="2017" name="Nature">
        <title>The genome of Chenopodium quinoa.</title>
        <authorList>
            <person name="Jarvis D.E."/>
            <person name="Ho Y.S."/>
            <person name="Lightfoot D.J."/>
            <person name="Schmoeckel S.M."/>
            <person name="Li B."/>
            <person name="Borm T.J.A."/>
            <person name="Ohyanagi H."/>
            <person name="Mineta K."/>
            <person name="Michell C.T."/>
            <person name="Saber N."/>
            <person name="Kharbatia N.M."/>
            <person name="Rupper R.R."/>
            <person name="Sharp A.R."/>
            <person name="Dally N."/>
            <person name="Boughton B.A."/>
            <person name="Woo Y.H."/>
            <person name="Gao G."/>
            <person name="Schijlen E.G.W.M."/>
            <person name="Guo X."/>
            <person name="Momin A.A."/>
            <person name="Negrao S."/>
            <person name="Al-Babili S."/>
            <person name="Gehring C."/>
            <person name="Roessner U."/>
            <person name="Jung C."/>
            <person name="Murphy K."/>
            <person name="Arold S.T."/>
            <person name="Gojobori T."/>
            <person name="van der Linden C.G."/>
            <person name="van Loo E.N."/>
            <person name="Jellen E.N."/>
            <person name="Maughan P.J."/>
            <person name="Tester M."/>
        </authorList>
    </citation>
    <scope>NUCLEOTIDE SEQUENCE [LARGE SCALE GENOMIC DNA]</scope>
    <source>
        <strain evidence="7">cv. PI 614886</strain>
    </source>
</reference>
<comment type="catalytic activity">
    <reaction evidence="4">
        <text>a 3'-hydro-2'-hydroxy-beta-oxodihydrochalcone + UDP-alpha-D-glucose = a 3'-(beta-D-glucopyranosyl)-2'-hydroxy-beta-oxodihydrochalcone + UDP + H(+)</text>
        <dbReference type="Rhea" id="RHEA:51504"/>
        <dbReference type="ChEBI" id="CHEBI:15378"/>
        <dbReference type="ChEBI" id="CHEBI:58223"/>
        <dbReference type="ChEBI" id="CHEBI:58885"/>
        <dbReference type="ChEBI" id="CHEBI:142482"/>
        <dbReference type="ChEBI" id="CHEBI:142483"/>
        <dbReference type="EC" id="2.4.1.360"/>
    </reaction>
    <physiologicalReaction direction="left-to-right" evidence="4">
        <dbReference type="Rhea" id="RHEA:51505"/>
    </physiologicalReaction>
</comment>
<dbReference type="Gramene" id="AUR62013242-RA">
    <property type="protein sequence ID" value="AUR62013242-RA:cds"/>
    <property type="gene ID" value="AUR62013242"/>
</dbReference>
<dbReference type="Gene3D" id="3.40.50.2000">
    <property type="entry name" value="Glycogen Phosphorylase B"/>
    <property type="match status" value="2"/>
</dbReference>
<dbReference type="Pfam" id="PF00201">
    <property type="entry name" value="UDPGT"/>
    <property type="match status" value="1"/>
</dbReference>
<evidence type="ECO:0000256" key="4">
    <source>
        <dbReference type="ARBA" id="ARBA00051296"/>
    </source>
</evidence>
<dbReference type="GO" id="GO:0035251">
    <property type="term" value="F:UDP-glucosyltransferase activity"/>
    <property type="evidence" value="ECO:0007669"/>
    <property type="project" value="TreeGrafter"/>
</dbReference>
<evidence type="ECO:0000256" key="1">
    <source>
        <dbReference type="ARBA" id="ARBA00009995"/>
    </source>
</evidence>
<dbReference type="CDD" id="cd03784">
    <property type="entry name" value="GT1_Gtf-like"/>
    <property type="match status" value="1"/>
</dbReference>
<accession>A0A803LGZ5</accession>
<dbReference type="EnsemblPlants" id="AUR62013242-RA">
    <property type="protein sequence ID" value="AUR62013242-RA:cds"/>
    <property type="gene ID" value="AUR62013242"/>
</dbReference>
<dbReference type="InterPro" id="IPR002213">
    <property type="entry name" value="UDP_glucos_trans"/>
</dbReference>
<evidence type="ECO:0000313" key="7">
    <source>
        <dbReference type="EnsemblPlants" id="AUR62013242-RA:cds"/>
    </source>
</evidence>
<keyword evidence="3 5" id="KW-0808">Transferase</keyword>
<keyword evidence="8" id="KW-1185">Reference proteome</keyword>
<dbReference type="EC" id="2.4.1.-" evidence="6"/>
<dbReference type="InterPro" id="IPR035595">
    <property type="entry name" value="UDP_glycos_trans_CS"/>
</dbReference>
<name>A0A803LGZ5_CHEQI</name>
<dbReference type="FunFam" id="3.40.50.2000:FF:000071">
    <property type="entry name" value="Glycosyltransferase"/>
    <property type="match status" value="1"/>
</dbReference>
<comment type="similarity">
    <text evidence="1 5">Belongs to the UDP-glycosyltransferase family.</text>
</comment>
<evidence type="ECO:0000256" key="6">
    <source>
        <dbReference type="RuleBase" id="RU362057"/>
    </source>
</evidence>
<dbReference type="GO" id="GO:0120514">
    <property type="term" value="F:2-hydroxyflavanone C-glucosyltransferase activity"/>
    <property type="evidence" value="ECO:0007669"/>
    <property type="project" value="UniProtKB-EC"/>
</dbReference>
<evidence type="ECO:0000256" key="5">
    <source>
        <dbReference type="RuleBase" id="RU003718"/>
    </source>
</evidence>
<dbReference type="PANTHER" id="PTHR48047">
    <property type="entry name" value="GLYCOSYLTRANSFERASE"/>
    <property type="match status" value="1"/>
</dbReference>
<dbReference type="SUPFAM" id="SSF53756">
    <property type="entry name" value="UDP-Glycosyltransferase/glycogen phosphorylase"/>
    <property type="match status" value="1"/>
</dbReference>
<protein>
    <recommendedName>
        <fullName evidence="6">Glycosyltransferase</fullName>
        <ecNumber evidence="6">2.4.1.-</ecNumber>
    </recommendedName>
</protein>
<sequence length="460" mass="52387">MANDEPQQLHVVFFPFMAYGHMNPTIDIANLFAARGVKATIITTPHNLSIFTKAIEKRKQVGSPMIHVELFEFPTTQCGLPEGCENVTQAIPIGMVSNFMKAVKMLEVQLEQYLENVRPSCLVSDMFLPWTTECAAKFGVPRVVFHGTCYFALCVQEVVRLHKPYLNVSSDEEPFILPSLPHEIKITKLQIQEDLRKEEQSDAKTEFDLIKESELKSFGVIVNSFYELEPDYADYFSKELGRRAWHIGPASLCNRSIEDKAARRGNNQVSIDEHECLQWLNSKQQDSVIYMCFGSMTQFSVPQLHKIAVALEASEQKLLWFVKNDEDLKSEEWLPPGYKQRMEGKGLILKGWAPQLLILEHEAVGAFVTHCGWNSILEGITAGVPMITWPGFAEQFYNEKLVTEDTIEKALRDIMEGDEAQQRRYRAKELKELGLKAVEEDGSSYSNLGAFINELRHYHA</sequence>
<dbReference type="PANTHER" id="PTHR48047:SF45">
    <property type="entry name" value="SCOPOLETIN GLUCOSYLTRANSFERASE-LIKE"/>
    <property type="match status" value="1"/>
</dbReference>